<dbReference type="Proteomes" id="UP001469553">
    <property type="component" value="Unassembled WGS sequence"/>
</dbReference>
<sequence length="82" mass="9342">VVSEQHDSAVLCYGWMEENKLQSGCLCSSKQHDRWIMTKESRRERRGGVGNSQWSITRRGTKWANSGGSEDIEVIGYRVPNL</sequence>
<comment type="caution">
    <text evidence="1">The sequence shown here is derived from an EMBL/GenBank/DDBJ whole genome shotgun (WGS) entry which is preliminary data.</text>
</comment>
<keyword evidence="2" id="KW-1185">Reference proteome</keyword>
<feature type="non-terminal residue" evidence="1">
    <location>
        <position position="1"/>
    </location>
</feature>
<dbReference type="EMBL" id="JAHRIP010028284">
    <property type="protein sequence ID" value="MEQ2290300.1"/>
    <property type="molecule type" value="Genomic_DNA"/>
</dbReference>
<accession>A0ABV0Y9W8</accession>
<organism evidence="1 2">
    <name type="scientific">Ameca splendens</name>
    <dbReference type="NCBI Taxonomy" id="208324"/>
    <lineage>
        <taxon>Eukaryota</taxon>
        <taxon>Metazoa</taxon>
        <taxon>Chordata</taxon>
        <taxon>Craniata</taxon>
        <taxon>Vertebrata</taxon>
        <taxon>Euteleostomi</taxon>
        <taxon>Actinopterygii</taxon>
        <taxon>Neopterygii</taxon>
        <taxon>Teleostei</taxon>
        <taxon>Neoteleostei</taxon>
        <taxon>Acanthomorphata</taxon>
        <taxon>Ovalentaria</taxon>
        <taxon>Atherinomorphae</taxon>
        <taxon>Cyprinodontiformes</taxon>
        <taxon>Goodeidae</taxon>
        <taxon>Ameca</taxon>
    </lineage>
</organism>
<gene>
    <name evidence="1" type="ORF">AMECASPLE_001971</name>
</gene>
<evidence type="ECO:0000313" key="1">
    <source>
        <dbReference type="EMBL" id="MEQ2290300.1"/>
    </source>
</evidence>
<protein>
    <submittedName>
        <fullName evidence="1">Uncharacterized protein</fullName>
    </submittedName>
</protein>
<name>A0ABV0Y9W8_9TELE</name>
<reference evidence="1 2" key="1">
    <citation type="submission" date="2021-06" db="EMBL/GenBank/DDBJ databases">
        <authorList>
            <person name="Palmer J.M."/>
        </authorList>
    </citation>
    <scope>NUCLEOTIDE SEQUENCE [LARGE SCALE GENOMIC DNA]</scope>
    <source>
        <strain evidence="1 2">AS_MEX2019</strain>
        <tissue evidence="1">Muscle</tissue>
    </source>
</reference>
<proteinExistence type="predicted"/>
<evidence type="ECO:0000313" key="2">
    <source>
        <dbReference type="Proteomes" id="UP001469553"/>
    </source>
</evidence>